<feature type="region of interest" description="Disordered" evidence="7">
    <location>
        <begin position="123"/>
        <end position="174"/>
    </location>
</feature>
<accession>A0A165AD78</accession>
<evidence type="ECO:0000256" key="7">
    <source>
        <dbReference type="SAM" id="MobiDB-lite"/>
    </source>
</evidence>
<dbReference type="PANTHER" id="PTHR13556:SF2">
    <property type="entry name" value="TRANSCRIPTIONAL ADAPTER 3"/>
    <property type="match status" value="1"/>
</dbReference>
<comment type="subcellular location">
    <subcellularLocation>
        <location evidence="1">Nucleus</location>
    </subcellularLocation>
</comment>
<evidence type="ECO:0000256" key="3">
    <source>
        <dbReference type="ARBA" id="ARBA00023015"/>
    </source>
</evidence>
<organism evidence="8 9">
    <name type="scientific">Sistotremastrum niveocremeum HHB9708</name>
    <dbReference type="NCBI Taxonomy" id="1314777"/>
    <lineage>
        <taxon>Eukaryota</taxon>
        <taxon>Fungi</taxon>
        <taxon>Dikarya</taxon>
        <taxon>Basidiomycota</taxon>
        <taxon>Agaricomycotina</taxon>
        <taxon>Agaricomycetes</taxon>
        <taxon>Sistotremastrales</taxon>
        <taxon>Sistotremastraceae</taxon>
        <taxon>Sertulicium</taxon>
        <taxon>Sertulicium niveocremeum</taxon>
    </lineage>
</organism>
<gene>
    <name evidence="8" type="ORF">SISNIDRAFT_403088</name>
</gene>
<dbReference type="GO" id="GO:0000124">
    <property type="term" value="C:SAGA complex"/>
    <property type="evidence" value="ECO:0007669"/>
    <property type="project" value="TreeGrafter"/>
</dbReference>
<evidence type="ECO:0000313" key="9">
    <source>
        <dbReference type="Proteomes" id="UP000076722"/>
    </source>
</evidence>
<evidence type="ECO:0000256" key="2">
    <source>
        <dbReference type="ARBA" id="ARBA00005330"/>
    </source>
</evidence>
<protein>
    <recommendedName>
        <fullName evidence="10">Transcriptional adapter 3</fullName>
    </recommendedName>
</protein>
<evidence type="ECO:0000256" key="6">
    <source>
        <dbReference type="SAM" id="Coils"/>
    </source>
</evidence>
<feature type="compositionally biased region" description="Pro residues" evidence="7">
    <location>
        <begin position="189"/>
        <end position="209"/>
    </location>
</feature>
<name>A0A165AD78_9AGAM</name>
<dbReference type="GO" id="GO:0005634">
    <property type="term" value="C:nucleus"/>
    <property type="evidence" value="ECO:0007669"/>
    <property type="project" value="UniProtKB-SubCell"/>
</dbReference>
<evidence type="ECO:0000313" key="8">
    <source>
        <dbReference type="EMBL" id="KZS98818.1"/>
    </source>
</evidence>
<keyword evidence="5" id="KW-0539">Nucleus</keyword>
<dbReference type="GO" id="GO:0006357">
    <property type="term" value="P:regulation of transcription by RNA polymerase II"/>
    <property type="evidence" value="ECO:0007669"/>
    <property type="project" value="TreeGrafter"/>
</dbReference>
<feature type="compositionally biased region" description="Basic and acidic residues" evidence="7">
    <location>
        <begin position="135"/>
        <end position="148"/>
    </location>
</feature>
<dbReference type="GO" id="GO:0003713">
    <property type="term" value="F:transcription coactivator activity"/>
    <property type="evidence" value="ECO:0007669"/>
    <property type="project" value="TreeGrafter"/>
</dbReference>
<sequence length="570" mass="64107">MLSTISALPLYTARSVLISQTPDAVPTVEELVALETELKLNRSRFEGLSKKAENEMKSVENTLRKMKEEGKIKELKLKNERTATPDVEESATPPLSLHRQTLTSKLKKFVHFPTSPCVNLTRTYSDLKKPKKRKREGDSEDEKREPPHKARKFSPMPPSDAKKHPKVALPPAPKMTPSGYRIADDFTAPPIPTLPNRPTAQPIPKPGPMKPTDVTEDFSKTKPPAQTAITTFYTWIDPWLRPIREDDLGLLQWNGEMVEPFVVPTLGRHYSEVWEEEDRELYGHSLISTTHATSSGPSTSARLSHNANWDPSKITDMELITDERGTGPLAERLVSAMLDVKADKPEPPTTGKDEEKTAKSVFKGPYMHAMDLEDRLKAELQAIGLFQEDEQPEYDPCDDQILTELRRTQRVLKAQMEINKARRGRLLAIAQDCVAYGEYIDNREALDRQITSIYSRLQKRDSTKNGAIKKRKKPGSAAMVEEKEKEKERLCPASLGLGPDANGKLEVSEQLINAVRLRRQWVDIVGGAMKKKQEEHPGRLWGLPPKSIYEGLEDALRGTSSLSNAMDIDS</sequence>
<dbReference type="PANTHER" id="PTHR13556">
    <property type="entry name" value="TRANSCRIPTIONAL ADAPTER 3-RELATED"/>
    <property type="match status" value="1"/>
</dbReference>
<dbReference type="OrthoDB" id="1232at2759"/>
<evidence type="ECO:0000256" key="5">
    <source>
        <dbReference type="ARBA" id="ARBA00023242"/>
    </source>
</evidence>
<feature type="coiled-coil region" evidence="6">
    <location>
        <begin position="42"/>
        <end position="69"/>
    </location>
</feature>
<evidence type="ECO:0008006" key="10">
    <source>
        <dbReference type="Google" id="ProtNLM"/>
    </source>
</evidence>
<feature type="region of interest" description="Disordered" evidence="7">
    <location>
        <begin position="463"/>
        <end position="483"/>
    </location>
</feature>
<proteinExistence type="inferred from homology"/>
<feature type="region of interest" description="Disordered" evidence="7">
    <location>
        <begin position="187"/>
        <end position="221"/>
    </location>
</feature>
<evidence type="ECO:0000256" key="4">
    <source>
        <dbReference type="ARBA" id="ARBA00023163"/>
    </source>
</evidence>
<dbReference type="InterPro" id="IPR019340">
    <property type="entry name" value="Histone_AcTrfase_su3"/>
</dbReference>
<keyword evidence="4" id="KW-0804">Transcription</keyword>
<comment type="similarity">
    <text evidence="2">Belongs to the NGG1 family.</text>
</comment>
<dbReference type="STRING" id="1314777.A0A165AD78"/>
<keyword evidence="9" id="KW-1185">Reference proteome</keyword>
<dbReference type="AlphaFoldDB" id="A0A165AD78"/>
<keyword evidence="3" id="KW-0805">Transcription regulation</keyword>
<reference evidence="8 9" key="1">
    <citation type="journal article" date="2016" name="Mol. Biol. Evol.">
        <title>Comparative Genomics of Early-Diverging Mushroom-Forming Fungi Provides Insights into the Origins of Lignocellulose Decay Capabilities.</title>
        <authorList>
            <person name="Nagy L.G."/>
            <person name="Riley R."/>
            <person name="Tritt A."/>
            <person name="Adam C."/>
            <person name="Daum C."/>
            <person name="Floudas D."/>
            <person name="Sun H."/>
            <person name="Yadav J.S."/>
            <person name="Pangilinan J."/>
            <person name="Larsson K.H."/>
            <person name="Matsuura K."/>
            <person name="Barry K."/>
            <person name="Labutti K."/>
            <person name="Kuo R."/>
            <person name="Ohm R.A."/>
            <person name="Bhattacharya S.S."/>
            <person name="Shirouzu T."/>
            <person name="Yoshinaga Y."/>
            <person name="Martin F.M."/>
            <person name="Grigoriev I.V."/>
            <person name="Hibbett D.S."/>
        </authorList>
    </citation>
    <scope>NUCLEOTIDE SEQUENCE [LARGE SCALE GENOMIC DNA]</scope>
    <source>
        <strain evidence="8 9">HHB9708</strain>
    </source>
</reference>
<dbReference type="Pfam" id="PF10198">
    <property type="entry name" value="Ada3"/>
    <property type="match status" value="1"/>
</dbReference>
<dbReference type="Proteomes" id="UP000076722">
    <property type="component" value="Unassembled WGS sequence"/>
</dbReference>
<evidence type="ECO:0000256" key="1">
    <source>
        <dbReference type="ARBA" id="ARBA00004123"/>
    </source>
</evidence>
<dbReference type="EMBL" id="KV419394">
    <property type="protein sequence ID" value="KZS98818.1"/>
    <property type="molecule type" value="Genomic_DNA"/>
</dbReference>
<keyword evidence="6" id="KW-0175">Coiled coil</keyword>